<evidence type="ECO:0000313" key="1">
    <source>
        <dbReference type="EMBL" id="CAG8570661.1"/>
    </source>
</evidence>
<keyword evidence="2" id="KW-1185">Reference proteome</keyword>
<dbReference type="Proteomes" id="UP000789525">
    <property type="component" value="Unassembled WGS sequence"/>
</dbReference>
<organism evidence="1 2">
    <name type="scientific">Acaulospora colombiana</name>
    <dbReference type="NCBI Taxonomy" id="27376"/>
    <lineage>
        <taxon>Eukaryota</taxon>
        <taxon>Fungi</taxon>
        <taxon>Fungi incertae sedis</taxon>
        <taxon>Mucoromycota</taxon>
        <taxon>Glomeromycotina</taxon>
        <taxon>Glomeromycetes</taxon>
        <taxon>Diversisporales</taxon>
        <taxon>Acaulosporaceae</taxon>
        <taxon>Acaulospora</taxon>
    </lineage>
</organism>
<comment type="caution">
    <text evidence="1">The sequence shown here is derived from an EMBL/GenBank/DDBJ whole genome shotgun (WGS) entry which is preliminary data.</text>
</comment>
<reference evidence="1" key="1">
    <citation type="submission" date="2021-06" db="EMBL/GenBank/DDBJ databases">
        <authorList>
            <person name="Kallberg Y."/>
            <person name="Tangrot J."/>
            <person name="Rosling A."/>
        </authorList>
    </citation>
    <scope>NUCLEOTIDE SEQUENCE</scope>
    <source>
        <strain evidence="1">CL356</strain>
    </source>
</reference>
<sequence length="394" mass="44492">MLDRRSVADIFRIQVISNTDVRSPIITLGSTSFFHVRHENLYIVAVSKCNANAALVFEFCYRLVNIGKVYFGKLDEEAVKNNFVLVYELLDEVLDFGYPQNSETETLKLYITTEGVKSERALKEDSSKITIQATGATAWRRSDVKYRKNEAFIDVIESVNLLMSTKGERSYPPNSHTVVVMINYSSFVPRHPSFPPMDESIKGTVLRSDVSGQIMMRAYLSGTPECKFGLNDKLLLEKDAVNKGTEEPTPLKSMTANFIMKANFSQKLYANNVLIRIPTPLNTANINLRVVAGKAKYVPAENAIIWKIPRFQGQAEVTLSGEAELSAMTIKKAWSRPPISMDFQVLMFTSSGLLVRFLKVFEKSNYNSVKWVRYMTKAGSYQIRSLPPFRDPLA</sequence>
<name>A0ACA9M791_9GLOM</name>
<accession>A0ACA9M791</accession>
<evidence type="ECO:0000313" key="2">
    <source>
        <dbReference type="Proteomes" id="UP000789525"/>
    </source>
</evidence>
<gene>
    <name evidence="1" type="ORF">ACOLOM_LOCUS5590</name>
</gene>
<proteinExistence type="predicted"/>
<dbReference type="EMBL" id="CAJVPT010010468">
    <property type="protein sequence ID" value="CAG8570661.1"/>
    <property type="molecule type" value="Genomic_DNA"/>
</dbReference>
<protein>
    <submittedName>
        <fullName evidence="1">3396_t:CDS:1</fullName>
    </submittedName>
</protein>